<dbReference type="PANTHER" id="PTHR12993:SF30">
    <property type="entry name" value="N-ACETYL-ALPHA-D-GLUCOSAMINYL L-MALATE DEACETYLASE 1"/>
    <property type="match status" value="1"/>
</dbReference>
<dbReference type="Pfam" id="PF02585">
    <property type="entry name" value="PIG-L"/>
    <property type="match status" value="1"/>
</dbReference>
<proteinExistence type="predicted"/>
<name>A0ABS6K0G2_9BACI</name>
<dbReference type="Proteomes" id="UP000790580">
    <property type="component" value="Unassembled WGS sequence"/>
</dbReference>
<comment type="caution">
    <text evidence="2">The sequence shown here is derived from an EMBL/GenBank/DDBJ whole genome shotgun (WGS) entry which is preliminary data.</text>
</comment>
<reference evidence="2 3" key="1">
    <citation type="submission" date="2021-06" db="EMBL/GenBank/DDBJ databases">
        <title>Bacillus sp. RD4P76, an endophyte from a halophyte.</title>
        <authorList>
            <person name="Sun J.-Q."/>
        </authorList>
    </citation>
    <scope>NUCLEOTIDE SEQUENCE [LARGE SCALE GENOMIC DNA]</scope>
    <source>
        <strain evidence="2 3">JCM 17098</strain>
    </source>
</reference>
<keyword evidence="3" id="KW-1185">Reference proteome</keyword>
<organism evidence="2 3">
    <name type="scientific">Evansella alkalicola</name>
    <dbReference type="NCBI Taxonomy" id="745819"/>
    <lineage>
        <taxon>Bacteria</taxon>
        <taxon>Bacillati</taxon>
        <taxon>Bacillota</taxon>
        <taxon>Bacilli</taxon>
        <taxon>Bacillales</taxon>
        <taxon>Bacillaceae</taxon>
        <taxon>Evansella</taxon>
    </lineage>
</organism>
<evidence type="ECO:0000256" key="1">
    <source>
        <dbReference type="ARBA" id="ARBA00001947"/>
    </source>
</evidence>
<dbReference type="NCBIfam" id="TIGR04001">
    <property type="entry name" value="thiol_BshB1"/>
    <property type="match status" value="1"/>
</dbReference>
<comment type="cofactor">
    <cofactor evidence="1">
        <name>Zn(2+)</name>
        <dbReference type="ChEBI" id="CHEBI:29105"/>
    </cofactor>
</comment>
<dbReference type="InterPro" id="IPR023842">
    <property type="entry name" value="Bacillithiol_biosynth_BshB1"/>
</dbReference>
<evidence type="ECO:0000313" key="2">
    <source>
        <dbReference type="EMBL" id="MBU9723922.1"/>
    </source>
</evidence>
<dbReference type="EMBL" id="JAHQCR010000088">
    <property type="protein sequence ID" value="MBU9723922.1"/>
    <property type="molecule type" value="Genomic_DNA"/>
</dbReference>
<gene>
    <name evidence="2" type="primary">bshB1</name>
    <name evidence="2" type="ORF">KS407_21095</name>
</gene>
<protein>
    <submittedName>
        <fullName evidence="2">Bacillithiol biosynthesis deacetylase BshB1</fullName>
    </submittedName>
</protein>
<dbReference type="InterPro" id="IPR003737">
    <property type="entry name" value="GlcNAc_PI_deacetylase-related"/>
</dbReference>
<evidence type="ECO:0000313" key="3">
    <source>
        <dbReference type="Proteomes" id="UP000790580"/>
    </source>
</evidence>
<dbReference type="SUPFAM" id="SSF102588">
    <property type="entry name" value="LmbE-like"/>
    <property type="match status" value="1"/>
</dbReference>
<dbReference type="InterPro" id="IPR024078">
    <property type="entry name" value="LmbE-like_dom_sf"/>
</dbReference>
<accession>A0ABS6K0G2</accession>
<dbReference type="Gene3D" id="3.40.50.10320">
    <property type="entry name" value="LmbE-like"/>
    <property type="match status" value="1"/>
</dbReference>
<sequence length="234" mass="26427">MVDQLDILAIGAHPDDVEIGMGGTLLKYAHLGYKTGILNLTKAELSSNGTVEIRQEEAEQAASVLHVKTRIQYEFPDRELLEHRQACIRAIVHEIRKYRPKIVFAPNKTDRHPDHGHCSTIVKEAVFSAGIKKYMEGENSPFRPSELFYYQINGIMRPQFVIDISNYIDKKMEALACFKSQFQPQEGEIATPLNTGYLEQLRGREKVIGKEVGVEYGEGFLSDKPVVIHNVLGE</sequence>
<dbReference type="PANTHER" id="PTHR12993">
    <property type="entry name" value="N-ACETYLGLUCOSAMINYL-PHOSPHATIDYLINOSITOL DE-N-ACETYLASE-RELATED"/>
    <property type="match status" value="1"/>
</dbReference>